<dbReference type="Proteomes" id="UP000028681">
    <property type="component" value="Chromosome"/>
</dbReference>
<dbReference type="AlphaFoldDB" id="A0A076LIQ8"/>
<proteinExistence type="predicted"/>
<protein>
    <submittedName>
        <fullName evidence="1">Carbonic anhydrase, family 3</fullName>
    </submittedName>
</protein>
<dbReference type="Pfam" id="PF00132">
    <property type="entry name" value="Hexapep"/>
    <property type="match status" value="2"/>
</dbReference>
<dbReference type="Gene3D" id="2.160.10.10">
    <property type="entry name" value="Hexapeptide repeat proteins"/>
    <property type="match status" value="1"/>
</dbReference>
<dbReference type="InterPro" id="IPR047324">
    <property type="entry name" value="LbH_gamma_CA-like"/>
</dbReference>
<dbReference type="InterPro" id="IPR001451">
    <property type="entry name" value="Hexapep"/>
</dbReference>
<dbReference type="InterPro" id="IPR050484">
    <property type="entry name" value="Transf_Hexapept/Carb_Anhydrase"/>
</dbReference>
<dbReference type="GeneID" id="33939045"/>
<dbReference type="HOGENOM" id="CLU_064827_7_0_6"/>
<evidence type="ECO:0000313" key="1">
    <source>
        <dbReference type="EMBL" id="AIJ07871.1"/>
    </source>
</evidence>
<dbReference type="InterPro" id="IPR011004">
    <property type="entry name" value="Trimer_LpxA-like_sf"/>
</dbReference>
<accession>A0A076LIQ8</accession>
<name>A0A076LIQ8_9GAMM</name>
<organism evidence="1 2">
    <name type="scientific">Edwardsiella anguillarum ET080813</name>
    <dbReference type="NCBI Taxonomy" id="667120"/>
    <lineage>
        <taxon>Bacteria</taxon>
        <taxon>Pseudomonadati</taxon>
        <taxon>Pseudomonadota</taxon>
        <taxon>Gammaproteobacteria</taxon>
        <taxon>Enterobacterales</taxon>
        <taxon>Hafniaceae</taxon>
        <taxon>Edwardsiella</taxon>
    </lineage>
</organism>
<sequence>MSLSVRPYLSFMPILGERLFIDATATVIGQVTLGDDVSIWPQVVIRGDVNSIVIGERSNIQDGSVIHVGNRSTSTQGHPTIVGSDVTVGHKVMLHGCCIGDRVLIGMGAIVLDGVQIEDEVILGAGSLVPPGKRLESGFLYLGSPARQIRPLTTRERAGLRQSADNYVNWKNDYLSQAEIHTQP</sequence>
<evidence type="ECO:0000313" key="2">
    <source>
        <dbReference type="Proteomes" id="UP000028681"/>
    </source>
</evidence>
<dbReference type="KEGG" id="ete:ETEE_1418"/>
<dbReference type="CDD" id="cd04645">
    <property type="entry name" value="LbH_gamma_CA_like"/>
    <property type="match status" value="1"/>
</dbReference>
<gene>
    <name evidence="1" type="ORF">ETEE_1418</name>
</gene>
<dbReference type="SUPFAM" id="SSF51161">
    <property type="entry name" value="Trimeric LpxA-like enzymes"/>
    <property type="match status" value="1"/>
</dbReference>
<dbReference type="RefSeq" id="WP_034165744.1">
    <property type="nucleotide sequence ID" value="NZ_CP006664.1"/>
</dbReference>
<dbReference type="PANTHER" id="PTHR13061:SF56">
    <property type="entry name" value="PROTEIN YRDA"/>
    <property type="match status" value="1"/>
</dbReference>
<dbReference type="PANTHER" id="PTHR13061">
    <property type="entry name" value="DYNACTIN SUBUNIT P25"/>
    <property type="match status" value="1"/>
</dbReference>
<dbReference type="EMBL" id="CP006664">
    <property type="protein sequence ID" value="AIJ07871.1"/>
    <property type="molecule type" value="Genomic_DNA"/>
</dbReference>
<reference evidence="1 2" key="1">
    <citation type="journal article" date="2012" name="PLoS ONE">
        <title>Edwardsiella comparative phylogenomics reveal the new intra/inter-species taxonomic relationships, virulence evolution and niche adaptation mechanisms.</title>
        <authorList>
            <person name="Yang M."/>
            <person name="Lv Y."/>
            <person name="Xiao J."/>
            <person name="Wu H."/>
            <person name="Zheng H."/>
            <person name="Liu Q."/>
            <person name="Zhang Y."/>
            <person name="Wang Q."/>
        </authorList>
    </citation>
    <scope>NUCLEOTIDE SEQUENCE [LARGE SCALE GENOMIC DNA]</scope>
    <source>
        <strain evidence="2">080813</strain>
    </source>
</reference>